<sequence>MVAAQPVPAIFDTQTSDPVDEALEIYESIRVPAGVYAPQEDSLLLLTALAERDLVAGRRVLDLCTGSGVLAVGAAVLGAARVSAYDIAPRAVLATRANAAAAGVVVDAHKGSLHEALDAGPYDVVVSNPPYVPADTLSDAGVGLTRTWHGGRDGRSLLDPLCVSAPDLLAPGGTMLLVQSEFSDVDRSLIGLRAGGLRAEVVARQKIPFGPVLNANARWLEVLGRLEPGRREEELVVIRADKARADESGGVRI</sequence>
<dbReference type="InterPro" id="IPR052190">
    <property type="entry name" value="Euk-Arch_PrmC-MTase"/>
</dbReference>
<protein>
    <submittedName>
        <fullName evidence="5">Methyltransferase</fullName>
    </submittedName>
</protein>
<dbReference type="SUPFAM" id="SSF53335">
    <property type="entry name" value="S-adenosyl-L-methionine-dependent methyltransferases"/>
    <property type="match status" value="1"/>
</dbReference>
<name>A0ABT4N5H4_GORRU</name>
<dbReference type="Proteomes" id="UP001067235">
    <property type="component" value="Unassembled WGS sequence"/>
</dbReference>
<proteinExistence type="inferred from homology"/>
<dbReference type="InterPro" id="IPR002052">
    <property type="entry name" value="DNA_methylase_N6_adenine_CS"/>
</dbReference>
<comment type="similarity">
    <text evidence="1">Belongs to the eukaryotic/archaeal PrmC-related family.</text>
</comment>
<keyword evidence="4" id="KW-0949">S-adenosyl-L-methionine</keyword>
<gene>
    <name evidence="5" type="ORF">O4213_24555</name>
</gene>
<comment type="caution">
    <text evidence="5">The sequence shown here is derived from an EMBL/GenBank/DDBJ whole genome shotgun (WGS) entry which is preliminary data.</text>
</comment>
<keyword evidence="3" id="KW-0808">Transferase</keyword>
<dbReference type="GO" id="GO:0032259">
    <property type="term" value="P:methylation"/>
    <property type="evidence" value="ECO:0007669"/>
    <property type="project" value="UniProtKB-KW"/>
</dbReference>
<dbReference type="GO" id="GO:0008168">
    <property type="term" value="F:methyltransferase activity"/>
    <property type="evidence" value="ECO:0007669"/>
    <property type="project" value="UniProtKB-KW"/>
</dbReference>
<reference evidence="5" key="1">
    <citation type="submission" date="2022-12" db="EMBL/GenBank/DDBJ databases">
        <authorList>
            <person name="Krivoruchko A.V."/>
            <person name="Elkin A."/>
        </authorList>
    </citation>
    <scope>NUCLEOTIDE SEQUENCE</scope>
    <source>
        <strain evidence="5">IEGM 1388</strain>
    </source>
</reference>
<dbReference type="Pfam" id="PF06325">
    <property type="entry name" value="PrmA"/>
    <property type="match status" value="1"/>
</dbReference>
<evidence type="ECO:0000256" key="1">
    <source>
        <dbReference type="ARBA" id="ARBA00006149"/>
    </source>
</evidence>
<dbReference type="InterPro" id="IPR004557">
    <property type="entry name" value="PrmC-related"/>
</dbReference>
<keyword evidence="6" id="KW-1185">Reference proteome</keyword>
<dbReference type="PANTHER" id="PTHR45875">
    <property type="entry name" value="METHYLTRANSFERASE N6AMT1"/>
    <property type="match status" value="1"/>
</dbReference>
<organism evidence="5 6">
    <name type="scientific">Gordonia rubripertincta</name>
    <name type="common">Rhodococcus corallinus</name>
    <dbReference type="NCBI Taxonomy" id="36822"/>
    <lineage>
        <taxon>Bacteria</taxon>
        <taxon>Bacillati</taxon>
        <taxon>Actinomycetota</taxon>
        <taxon>Actinomycetes</taxon>
        <taxon>Mycobacteriales</taxon>
        <taxon>Gordoniaceae</taxon>
        <taxon>Gordonia</taxon>
    </lineage>
</organism>
<accession>A0ABT4N5H4</accession>
<dbReference type="RefSeq" id="WP_301573836.1">
    <property type="nucleotide sequence ID" value="NZ_JAPWIE010000008.1"/>
</dbReference>
<evidence type="ECO:0000256" key="4">
    <source>
        <dbReference type="ARBA" id="ARBA00022691"/>
    </source>
</evidence>
<evidence type="ECO:0000256" key="3">
    <source>
        <dbReference type="ARBA" id="ARBA00022679"/>
    </source>
</evidence>
<dbReference type="Gene3D" id="3.40.50.150">
    <property type="entry name" value="Vaccinia Virus protein VP39"/>
    <property type="match status" value="1"/>
</dbReference>
<dbReference type="NCBIfam" id="TIGR00537">
    <property type="entry name" value="hemK_rel_arch"/>
    <property type="match status" value="1"/>
</dbReference>
<evidence type="ECO:0000313" key="5">
    <source>
        <dbReference type="EMBL" id="MCZ4553177.1"/>
    </source>
</evidence>
<keyword evidence="2 5" id="KW-0489">Methyltransferase</keyword>
<dbReference type="EMBL" id="JAPWIE010000008">
    <property type="protein sequence ID" value="MCZ4553177.1"/>
    <property type="molecule type" value="Genomic_DNA"/>
</dbReference>
<dbReference type="PROSITE" id="PS00092">
    <property type="entry name" value="N6_MTASE"/>
    <property type="match status" value="1"/>
</dbReference>
<dbReference type="PANTHER" id="PTHR45875:SF1">
    <property type="entry name" value="METHYLTRANSFERASE N6AMT1"/>
    <property type="match status" value="1"/>
</dbReference>
<dbReference type="InterPro" id="IPR029063">
    <property type="entry name" value="SAM-dependent_MTases_sf"/>
</dbReference>
<evidence type="ECO:0000256" key="2">
    <source>
        <dbReference type="ARBA" id="ARBA00022603"/>
    </source>
</evidence>
<evidence type="ECO:0000313" key="6">
    <source>
        <dbReference type="Proteomes" id="UP001067235"/>
    </source>
</evidence>